<dbReference type="Proteomes" id="UP000279578">
    <property type="component" value="Segment"/>
</dbReference>
<evidence type="ECO:0000313" key="1">
    <source>
        <dbReference type="EMBL" id="AYB69141.1"/>
    </source>
</evidence>
<name>A0A385UCC1_9CAUD</name>
<sequence length="260" mass="27073">MAAKFTFTVDLPNGETVTRTSGTMPYIAATIIVQADGEAFVHTWHKSSLAAEANARTGYGAKRAQQLGGQAIVVPVRITAVAGKLGDWHPEVDGWGEIAPEAFAEVVAAKAAPKAAKKAAAAKVATGADVLASAVEAATEEDKAEAAKAEVAVEAPKFRSHKGGEYRAEVAGVLYRVRKTGTEFAAQRKTAAGWEDLGTAGDRAAAEAIVATKAAGTKLAKNQVVRDGKIVWRNSGEAHNAYRRARRAALKAAREAAAKA</sequence>
<accession>A0A385UCC1</accession>
<evidence type="ECO:0000313" key="2">
    <source>
        <dbReference type="Proteomes" id="UP000279578"/>
    </source>
</evidence>
<gene>
    <name evidence="1" type="primary">93</name>
    <name evidence="1" type="ORF">SEA_EAGLEHORSE_93</name>
</gene>
<protein>
    <submittedName>
        <fullName evidence="1">Uncharacterized protein</fullName>
    </submittedName>
</protein>
<proteinExistence type="predicted"/>
<dbReference type="EMBL" id="MH727546">
    <property type="protein sequence ID" value="AYB69141.1"/>
    <property type="molecule type" value="Genomic_DNA"/>
</dbReference>
<reference evidence="1 2" key="1">
    <citation type="submission" date="2018-08" db="EMBL/GenBank/DDBJ databases">
        <authorList>
            <person name="Calkins F.M."/>
            <person name="Violette N.E."/>
            <person name="Beaulieu K.N."/>
            <person name="Attaliades R.N."/>
            <person name="Bernier D.J."/>
            <person name="Doty J.A."/>
            <person name="Breton T.S."/>
            <person name="Bollivar D.W."/>
            <person name="Garlena R.A."/>
            <person name="Russell D.A."/>
            <person name="Pope W.H."/>
            <person name="Jacobs-Sera D."/>
            <person name="Hatfull G.F."/>
        </authorList>
    </citation>
    <scope>NUCLEOTIDE SEQUENCE [LARGE SCALE GENOMIC DNA]</scope>
</reference>
<organism evidence="1 2">
    <name type="scientific">Mycobacterium phage Eaglehorse</name>
    <dbReference type="NCBI Taxonomy" id="2301611"/>
    <lineage>
        <taxon>Viruses</taxon>
        <taxon>Duplodnaviria</taxon>
        <taxon>Heunggongvirae</taxon>
        <taxon>Uroviricota</taxon>
        <taxon>Caudoviricetes</taxon>
        <taxon>Bclasvirinae</taxon>
        <taxon>Rosebushvirus</taxon>
        <taxon>Rosebushvirus rosebush</taxon>
    </lineage>
</organism>